<reference evidence="2" key="2">
    <citation type="journal article" date="2011" name="Microb. Ecol.">
        <title>Taxonomic and Functional Metagenomic Profiling of the Microbial Community in the Anoxic Sediment of a Sub-saline Shallow Lake (Laguna de Carrizo, Central Spain).</title>
        <authorList>
            <person name="Ferrer M."/>
            <person name="Guazzaroni M.E."/>
            <person name="Richter M."/>
            <person name="Garcia-Salamanca A."/>
            <person name="Yarza P."/>
            <person name="Suarez-Suarez A."/>
            <person name="Solano J."/>
            <person name="Alcaide M."/>
            <person name="van Dillewijn P."/>
            <person name="Molina-Henares M.A."/>
            <person name="Lopez-Cortes N."/>
            <person name="Al-Ramahi Y."/>
            <person name="Guerrero C."/>
            <person name="Acosta A."/>
            <person name="de Eugenio L.I."/>
            <person name="Martinez V."/>
            <person name="Marques S."/>
            <person name="Rojo F."/>
            <person name="Santero E."/>
            <person name="Genilloud O."/>
            <person name="Perez-Perez J."/>
            <person name="Rossello-Mora R."/>
            <person name="Ramos J.L."/>
        </authorList>
    </citation>
    <scope>NUCLEOTIDE SEQUENCE</scope>
</reference>
<sequence>MVRVNLWSRIGNKLYAILGERKNTSSFDDVFDAVSSVHWRTYIQKPFPIVVNAKSIKSSLTSIPALQ</sequence>
<protein>
    <recommendedName>
        <fullName evidence="1">THUMP domain-containing protein</fullName>
    </recommendedName>
</protein>
<dbReference type="CDD" id="cd11715">
    <property type="entry name" value="THUMP_AdoMetMT"/>
    <property type="match status" value="1"/>
</dbReference>
<dbReference type="Gene3D" id="3.30.2130.30">
    <property type="match status" value="1"/>
</dbReference>
<dbReference type="EMBL" id="ADZX01000482">
    <property type="protein sequence ID" value="EFK96438.1"/>
    <property type="molecule type" value="Genomic_DNA"/>
</dbReference>
<dbReference type="InterPro" id="IPR004114">
    <property type="entry name" value="THUMP_dom"/>
</dbReference>
<dbReference type="GO" id="GO:0003723">
    <property type="term" value="F:RNA binding"/>
    <property type="evidence" value="ECO:0007669"/>
    <property type="project" value="InterPro"/>
</dbReference>
<feature type="domain" description="THUMP" evidence="1">
    <location>
        <begin position="1"/>
        <end position="67"/>
    </location>
</feature>
<gene>
    <name evidence="2" type="ORF">LDC_1535</name>
</gene>
<dbReference type="AlphaFoldDB" id="D9PJ26"/>
<organism evidence="2">
    <name type="scientific">sediment metagenome</name>
    <dbReference type="NCBI Taxonomy" id="749907"/>
    <lineage>
        <taxon>unclassified sequences</taxon>
        <taxon>metagenomes</taxon>
        <taxon>ecological metagenomes</taxon>
    </lineage>
</organism>
<accession>D9PJ26</accession>
<reference evidence="2" key="1">
    <citation type="submission" date="2010-07" db="EMBL/GenBank/DDBJ databases">
        <authorList>
            <consortium name="CONSOLIDER consortium CSD2007-00005"/>
            <person name="Guazzaroni M.-E."/>
            <person name="Richter M."/>
            <person name="Garcia-Salamanca A."/>
            <person name="Yarza P."/>
            <person name="Ferrer M."/>
        </authorList>
    </citation>
    <scope>NUCLEOTIDE SEQUENCE</scope>
</reference>
<dbReference type="PROSITE" id="PS51165">
    <property type="entry name" value="THUMP"/>
    <property type="match status" value="1"/>
</dbReference>
<comment type="caution">
    <text evidence="2">The sequence shown here is derived from an EMBL/GenBank/DDBJ whole genome shotgun (WGS) entry which is preliminary data.</text>
</comment>
<name>D9PJ26_9ZZZZ</name>
<evidence type="ECO:0000313" key="2">
    <source>
        <dbReference type="EMBL" id="EFK96438.1"/>
    </source>
</evidence>
<proteinExistence type="predicted"/>
<evidence type="ECO:0000259" key="1">
    <source>
        <dbReference type="PROSITE" id="PS51165"/>
    </source>
</evidence>